<evidence type="ECO:0000313" key="2">
    <source>
        <dbReference type="Proteomes" id="UP001165060"/>
    </source>
</evidence>
<proteinExistence type="predicted"/>
<protein>
    <submittedName>
        <fullName evidence="1">Uncharacterized protein</fullName>
    </submittedName>
</protein>
<reference evidence="1 2" key="1">
    <citation type="journal article" date="2023" name="Commun. Biol.">
        <title>Genome analysis of Parmales, the sister group of diatoms, reveals the evolutionary specialization of diatoms from phago-mixotrophs to photoautotrophs.</title>
        <authorList>
            <person name="Ban H."/>
            <person name="Sato S."/>
            <person name="Yoshikawa S."/>
            <person name="Yamada K."/>
            <person name="Nakamura Y."/>
            <person name="Ichinomiya M."/>
            <person name="Sato N."/>
            <person name="Blanc-Mathieu R."/>
            <person name="Endo H."/>
            <person name="Kuwata A."/>
            <person name="Ogata H."/>
        </authorList>
    </citation>
    <scope>NUCLEOTIDE SEQUENCE [LARGE SCALE GENOMIC DNA]</scope>
</reference>
<sequence>FAKVALFIVAFGMVLGCFLNVSFALPAAVNSLSSSTATIMCDVAKFTTTLDKYLPGLDGISTAQDKTAGASDARFGADGAAPNGDVFAAMAGHGTYSDVYYPGYSCTTPAQDAAVRGGTRFVGHAGGIEHDAIFAISEIDCGNKKVVNVRTSDALRGGRADGGDDDLSSEDNKTCNDYDYDIQSMFIDEHGANDYNIDKDAEVLPDAAGGRVGGDDSGQNCKQNMYDLDCSVEGNMYKMEMTNNSKDYVNFGKLIAGVPATAANGFGGSDGYDLDCSVEGTVHMMETDN</sequence>
<accession>A0ABQ6MBR7</accession>
<organism evidence="1 2">
    <name type="scientific">Tetraparma gracilis</name>
    <dbReference type="NCBI Taxonomy" id="2962635"/>
    <lineage>
        <taxon>Eukaryota</taxon>
        <taxon>Sar</taxon>
        <taxon>Stramenopiles</taxon>
        <taxon>Ochrophyta</taxon>
        <taxon>Bolidophyceae</taxon>
        <taxon>Parmales</taxon>
        <taxon>Triparmaceae</taxon>
        <taxon>Tetraparma</taxon>
    </lineage>
</organism>
<feature type="non-terminal residue" evidence="1">
    <location>
        <position position="1"/>
    </location>
</feature>
<dbReference type="Proteomes" id="UP001165060">
    <property type="component" value="Unassembled WGS sequence"/>
</dbReference>
<name>A0ABQ6MBR7_9STRA</name>
<comment type="caution">
    <text evidence="1">The sequence shown here is derived from an EMBL/GenBank/DDBJ whole genome shotgun (WGS) entry which is preliminary data.</text>
</comment>
<feature type="non-terminal residue" evidence="1">
    <location>
        <position position="289"/>
    </location>
</feature>
<dbReference type="EMBL" id="BRYB01005333">
    <property type="protein sequence ID" value="GMI23188.1"/>
    <property type="molecule type" value="Genomic_DNA"/>
</dbReference>
<keyword evidence="2" id="KW-1185">Reference proteome</keyword>
<evidence type="ECO:0000313" key="1">
    <source>
        <dbReference type="EMBL" id="GMI23188.1"/>
    </source>
</evidence>
<gene>
    <name evidence="1" type="ORF">TeGR_g13069</name>
</gene>